<dbReference type="GeneID" id="39584727"/>
<feature type="transmembrane region" description="Helical" evidence="9">
    <location>
        <begin position="1403"/>
        <end position="1424"/>
    </location>
</feature>
<feature type="compositionally biased region" description="Polar residues" evidence="8">
    <location>
        <begin position="39"/>
        <end position="48"/>
    </location>
</feature>
<evidence type="ECO:0000256" key="2">
    <source>
        <dbReference type="ARBA" id="ARBA00022448"/>
    </source>
</evidence>
<accession>A0A427Y950</accession>
<sequence length="1432" mass="156071">MADPPPPHSELVFHEVEEFIDTSDGSSSSNNNNNSSNSDVTPTGTMSPANGPASPPYYTARPSMSSTTEQETPSAQVTTSTRSAPTVPGPPIKLAAAAASAAALVPERADVIDEKSDLAGSSDPSVTNKTLVADAEAATQVPSALLNLPPPPPFDLDVEGLTVGVPYDPLSWYIGRAAKLLGDASLETADKETAASKTILSDVSCTCASGEVLAILGGSGSGKTTLLNAVAHRLANLPVRAGDVQYVPSRGGNPLGHREARRRIGFVRQQDYLVECLTVRETLTYAARLRLPTSLSRETIDVVVEETLDELGLRDAADTVVGGPLRKGISGGEKRRLSIGCVLVTLPSVLILDEPTSGLDAYTSYLLLRTLNALARRGRTVILSIHAPRSDAFELFDRICLLSKGKVVYSGMRSLCLPWFAELGHTLEDNVNPLDFLIDLCSIDNRTVENEEESKARVSALTNAWEAHLQVSSGKNQLALLSHSHLVVPTNHPLARHSSSHSQEVNELHRTVSIQAVDSKRPGWFLQTRILTARAHRNVYRNVPILFGLCFQGVALGCFIGGTFYKIPETPQGIQSLKNLSFQFMPSVFYLQQVFWVYKWCTDLVIFDREREDNLYDVVPYVISDWLSYLAPAVFSPTVYIILVYFMAELRMDEIASRLFTIIASTILVQFATQGLALFAAAVTREFAVASLVANAINIFQLLSAGFILVEPPVYAAWIRWLSPYFYSFRIVATVLFKDRTFACPSVSQANLEQCDGNNVLRSFRFNLDTNIGAWFGGLIAFALFEYAFSCLILWAWHAGGVRHASEIDSHHRGKQADVADSHLTRDLISVSARHLSLAWERRGRGLLKSSKKVILEDICVTFPPGQVSAILGPSGAGKSTFLQLLASRKLKAGALAGFYLKGEILFNGQAATHLSMSNVAFVEQEDDWHLPSLTVRETLRYAAILRLPQDMPRKQKIARAETVLRMLGLKDCADLPVGGQLIKGISGGEKRRLSLAVQMINDPAVLLVDEPTSGLDSSIALSVMQVLKDIAATGRTVIATIHQPRSDIWKLADNVTLLARGGHVAYSGKRADAIPYFTSIGYPMPTEFFNPADHLLDIVSVDPRPALNGASAKRVGDMVATWSTYEAKETGDEDVSTLNTTDEIHSGAKTTPMRIALPVVLVRHWTNIWRQKGVFMNRWMQAPFVGALFIFFFQRLTHGPQGAQDRIGITIQSSTALAFVGVLNAVAIFPPERDLYFHEANSSARYSSATFVLMYSLVEIGPQIFGALAYSAIMNVGVGMQTSVRIFFEYFVTIFCLLHMGESFSMLFGAWISVEGLTVTLISTFISLAAQISGVVSLSLPDWLAAVAWATCVKGAVLVQVINECVGLEFTCSDQDIADGQCVATTGEQMLALFGWNDLRTAMYVGIVLATAFAWRFVAYLAISAKVGGFR</sequence>
<keyword evidence="7 9" id="KW-0472">Membrane</keyword>
<evidence type="ECO:0000259" key="10">
    <source>
        <dbReference type="PROSITE" id="PS50893"/>
    </source>
</evidence>
<gene>
    <name evidence="11" type="ORF">EHS24_000184</name>
</gene>
<keyword evidence="5" id="KW-0067">ATP-binding</keyword>
<dbReference type="PROSITE" id="PS00211">
    <property type="entry name" value="ABC_TRANSPORTER_1"/>
    <property type="match status" value="2"/>
</dbReference>
<evidence type="ECO:0000256" key="4">
    <source>
        <dbReference type="ARBA" id="ARBA00022741"/>
    </source>
</evidence>
<feature type="transmembrane region" description="Helical" evidence="9">
    <location>
        <begin position="1180"/>
        <end position="1198"/>
    </location>
</feature>
<keyword evidence="6 9" id="KW-1133">Transmembrane helix</keyword>
<feature type="domain" description="ABC transporter" evidence="10">
    <location>
        <begin position="831"/>
        <end position="1086"/>
    </location>
</feature>
<reference evidence="11 12" key="1">
    <citation type="submission" date="2018-11" db="EMBL/GenBank/DDBJ databases">
        <title>Genome sequence of Apiotrichum porosum DSM 27194.</title>
        <authorList>
            <person name="Aliyu H."/>
            <person name="Gorte O."/>
            <person name="Ochsenreither K."/>
        </authorList>
    </citation>
    <scope>NUCLEOTIDE SEQUENCE [LARGE SCALE GENOMIC DNA]</scope>
    <source>
        <strain evidence="11 12">DSM 27194</strain>
    </source>
</reference>
<keyword evidence="2" id="KW-0813">Transport</keyword>
<evidence type="ECO:0000256" key="6">
    <source>
        <dbReference type="ARBA" id="ARBA00022989"/>
    </source>
</evidence>
<feature type="transmembrane region" description="Helical" evidence="9">
    <location>
        <begin position="659"/>
        <end position="681"/>
    </location>
</feature>
<evidence type="ECO:0000256" key="7">
    <source>
        <dbReference type="ARBA" id="ARBA00023136"/>
    </source>
</evidence>
<protein>
    <recommendedName>
        <fullName evidence="10">ABC transporter domain-containing protein</fullName>
    </recommendedName>
</protein>
<feature type="compositionally biased region" description="Low complexity" evidence="8">
    <location>
        <begin position="26"/>
        <end position="38"/>
    </location>
</feature>
<dbReference type="Pfam" id="PF00005">
    <property type="entry name" value="ABC_tran"/>
    <property type="match status" value="2"/>
</dbReference>
<dbReference type="Gene3D" id="3.40.50.300">
    <property type="entry name" value="P-loop containing nucleotide triphosphate hydrolases"/>
    <property type="match status" value="2"/>
</dbReference>
<dbReference type="InterPro" id="IPR017871">
    <property type="entry name" value="ABC_transporter-like_CS"/>
</dbReference>
<evidence type="ECO:0000313" key="12">
    <source>
        <dbReference type="Proteomes" id="UP000279236"/>
    </source>
</evidence>
<comment type="caution">
    <text evidence="11">The sequence shown here is derived from an EMBL/GenBank/DDBJ whole genome shotgun (WGS) entry which is preliminary data.</text>
</comment>
<dbReference type="RefSeq" id="XP_028479878.1">
    <property type="nucleotide sequence ID" value="XM_028616021.1"/>
</dbReference>
<dbReference type="Pfam" id="PF01061">
    <property type="entry name" value="ABC2_membrane"/>
    <property type="match status" value="2"/>
</dbReference>
<feature type="transmembrane region" description="Helical" evidence="9">
    <location>
        <begin position="545"/>
        <end position="567"/>
    </location>
</feature>
<feature type="compositionally biased region" description="Polar residues" evidence="8">
    <location>
        <begin position="62"/>
        <end position="84"/>
    </location>
</feature>
<evidence type="ECO:0000256" key="3">
    <source>
        <dbReference type="ARBA" id="ARBA00022692"/>
    </source>
</evidence>
<dbReference type="EMBL" id="RSCE01000001">
    <property type="protein sequence ID" value="RSH87670.1"/>
    <property type="molecule type" value="Genomic_DNA"/>
</dbReference>
<evidence type="ECO:0000256" key="9">
    <source>
        <dbReference type="SAM" id="Phobius"/>
    </source>
</evidence>
<dbReference type="InterPro" id="IPR003439">
    <property type="entry name" value="ABC_transporter-like_ATP-bd"/>
</dbReference>
<feature type="transmembrane region" description="Helical" evidence="9">
    <location>
        <begin position="627"/>
        <end position="647"/>
    </location>
</feature>
<dbReference type="PANTHER" id="PTHR48041:SF91">
    <property type="entry name" value="ABC TRANSPORTER G FAMILY MEMBER 28"/>
    <property type="match status" value="1"/>
</dbReference>
<comment type="subcellular location">
    <subcellularLocation>
        <location evidence="1">Membrane</location>
        <topology evidence="1">Multi-pass membrane protein</topology>
    </subcellularLocation>
</comment>
<dbReference type="OrthoDB" id="66620at2759"/>
<dbReference type="SUPFAM" id="SSF52540">
    <property type="entry name" value="P-loop containing nucleoside triphosphate hydrolases"/>
    <property type="match status" value="2"/>
</dbReference>
<evidence type="ECO:0000256" key="8">
    <source>
        <dbReference type="SAM" id="MobiDB-lite"/>
    </source>
</evidence>
<dbReference type="GO" id="GO:0140359">
    <property type="term" value="F:ABC-type transporter activity"/>
    <property type="evidence" value="ECO:0007669"/>
    <property type="project" value="InterPro"/>
</dbReference>
<dbReference type="Pfam" id="PF19055">
    <property type="entry name" value="ABC2_membrane_7"/>
    <property type="match status" value="1"/>
</dbReference>
<evidence type="ECO:0000313" key="11">
    <source>
        <dbReference type="EMBL" id="RSH87670.1"/>
    </source>
</evidence>
<keyword evidence="3 9" id="KW-0812">Transmembrane</keyword>
<dbReference type="SMART" id="SM00382">
    <property type="entry name" value="AAA"/>
    <property type="match status" value="2"/>
</dbReference>
<proteinExistence type="predicted"/>
<dbReference type="PROSITE" id="PS50893">
    <property type="entry name" value="ABC_TRANSPORTER_2"/>
    <property type="match status" value="2"/>
</dbReference>
<keyword evidence="12" id="KW-1185">Reference proteome</keyword>
<feature type="transmembrane region" description="Helical" evidence="9">
    <location>
        <begin position="687"/>
        <end position="710"/>
    </location>
</feature>
<feature type="domain" description="ABC transporter" evidence="10">
    <location>
        <begin position="184"/>
        <end position="429"/>
    </location>
</feature>
<feature type="region of interest" description="Disordered" evidence="8">
    <location>
        <begin position="1"/>
        <end position="91"/>
    </location>
</feature>
<dbReference type="InterPro" id="IPR027417">
    <property type="entry name" value="P-loop_NTPase"/>
</dbReference>
<dbReference type="GO" id="GO:0016887">
    <property type="term" value="F:ATP hydrolysis activity"/>
    <property type="evidence" value="ECO:0007669"/>
    <property type="project" value="InterPro"/>
</dbReference>
<dbReference type="GO" id="GO:0005524">
    <property type="term" value="F:ATP binding"/>
    <property type="evidence" value="ECO:0007669"/>
    <property type="project" value="UniProtKB-KW"/>
</dbReference>
<dbReference type="PANTHER" id="PTHR48041">
    <property type="entry name" value="ABC TRANSPORTER G FAMILY MEMBER 28"/>
    <property type="match status" value="1"/>
</dbReference>
<evidence type="ECO:0000256" key="5">
    <source>
        <dbReference type="ARBA" id="ARBA00022840"/>
    </source>
</evidence>
<dbReference type="InterPro" id="IPR003593">
    <property type="entry name" value="AAA+_ATPase"/>
</dbReference>
<dbReference type="Proteomes" id="UP000279236">
    <property type="component" value="Unassembled WGS sequence"/>
</dbReference>
<dbReference type="InterPro" id="IPR043926">
    <property type="entry name" value="ABCG_dom"/>
</dbReference>
<feature type="transmembrane region" description="Helical" evidence="9">
    <location>
        <begin position="772"/>
        <end position="797"/>
    </location>
</feature>
<dbReference type="GO" id="GO:0016020">
    <property type="term" value="C:membrane"/>
    <property type="evidence" value="ECO:0007669"/>
    <property type="project" value="UniProtKB-SubCell"/>
</dbReference>
<evidence type="ECO:0000256" key="1">
    <source>
        <dbReference type="ARBA" id="ARBA00004141"/>
    </source>
</evidence>
<keyword evidence="4" id="KW-0547">Nucleotide-binding</keyword>
<dbReference type="InterPro" id="IPR013525">
    <property type="entry name" value="ABC2_TM"/>
</dbReference>
<dbReference type="InterPro" id="IPR050352">
    <property type="entry name" value="ABCG_transporters"/>
</dbReference>
<organism evidence="11 12">
    <name type="scientific">Apiotrichum porosum</name>
    <dbReference type="NCBI Taxonomy" id="105984"/>
    <lineage>
        <taxon>Eukaryota</taxon>
        <taxon>Fungi</taxon>
        <taxon>Dikarya</taxon>
        <taxon>Basidiomycota</taxon>
        <taxon>Agaricomycotina</taxon>
        <taxon>Tremellomycetes</taxon>
        <taxon>Trichosporonales</taxon>
        <taxon>Trichosporonaceae</taxon>
        <taxon>Apiotrichum</taxon>
    </lineage>
</organism>
<feature type="transmembrane region" description="Helical" evidence="9">
    <location>
        <begin position="1251"/>
        <end position="1271"/>
    </location>
</feature>
<feature type="transmembrane region" description="Helical" evidence="9">
    <location>
        <begin position="1210"/>
        <end position="1230"/>
    </location>
</feature>
<name>A0A427Y950_9TREE</name>
<dbReference type="STRING" id="105984.A0A427Y950"/>